<dbReference type="EMBL" id="JH818691">
    <property type="protein sequence ID" value="EKC22786.1"/>
    <property type="molecule type" value="Genomic_DNA"/>
</dbReference>
<dbReference type="InParanoid" id="K1QMB2"/>
<accession>K1QMB2</accession>
<proteinExistence type="predicted"/>
<dbReference type="HOGENOM" id="CLU_1940125_0_0_1"/>
<protein>
    <submittedName>
        <fullName evidence="1">Uncharacterized protein</fullName>
    </submittedName>
</protein>
<reference evidence="1" key="1">
    <citation type="journal article" date="2012" name="Nature">
        <title>The oyster genome reveals stress adaptation and complexity of shell formation.</title>
        <authorList>
            <person name="Zhang G."/>
            <person name="Fang X."/>
            <person name="Guo X."/>
            <person name="Li L."/>
            <person name="Luo R."/>
            <person name="Xu F."/>
            <person name="Yang P."/>
            <person name="Zhang L."/>
            <person name="Wang X."/>
            <person name="Qi H."/>
            <person name="Xiong Z."/>
            <person name="Que H."/>
            <person name="Xie Y."/>
            <person name="Holland P.W."/>
            <person name="Paps J."/>
            <person name="Zhu Y."/>
            <person name="Wu F."/>
            <person name="Chen Y."/>
            <person name="Wang J."/>
            <person name="Peng C."/>
            <person name="Meng J."/>
            <person name="Yang L."/>
            <person name="Liu J."/>
            <person name="Wen B."/>
            <person name="Zhang N."/>
            <person name="Huang Z."/>
            <person name="Zhu Q."/>
            <person name="Feng Y."/>
            <person name="Mount A."/>
            <person name="Hedgecock D."/>
            <person name="Xu Z."/>
            <person name="Liu Y."/>
            <person name="Domazet-Loso T."/>
            <person name="Du Y."/>
            <person name="Sun X."/>
            <person name="Zhang S."/>
            <person name="Liu B."/>
            <person name="Cheng P."/>
            <person name="Jiang X."/>
            <person name="Li J."/>
            <person name="Fan D."/>
            <person name="Wang W."/>
            <person name="Fu W."/>
            <person name="Wang T."/>
            <person name="Wang B."/>
            <person name="Zhang J."/>
            <person name="Peng Z."/>
            <person name="Li Y."/>
            <person name="Li N."/>
            <person name="Wang J."/>
            <person name="Chen M."/>
            <person name="He Y."/>
            <person name="Tan F."/>
            <person name="Song X."/>
            <person name="Zheng Q."/>
            <person name="Huang R."/>
            <person name="Yang H."/>
            <person name="Du X."/>
            <person name="Chen L."/>
            <person name="Yang M."/>
            <person name="Gaffney P.M."/>
            <person name="Wang S."/>
            <person name="Luo L."/>
            <person name="She Z."/>
            <person name="Ming Y."/>
            <person name="Huang W."/>
            <person name="Zhang S."/>
            <person name="Huang B."/>
            <person name="Zhang Y."/>
            <person name="Qu T."/>
            <person name="Ni P."/>
            <person name="Miao G."/>
            <person name="Wang J."/>
            <person name="Wang Q."/>
            <person name="Steinberg C.E."/>
            <person name="Wang H."/>
            <person name="Li N."/>
            <person name="Qian L."/>
            <person name="Zhang G."/>
            <person name="Li Y."/>
            <person name="Yang H."/>
            <person name="Liu X."/>
            <person name="Wang J."/>
            <person name="Yin Y."/>
            <person name="Wang J."/>
        </authorList>
    </citation>
    <scope>NUCLEOTIDE SEQUENCE [LARGE SCALE GENOMIC DNA]</scope>
    <source>
        <strain evidence="1">05x7-T-G4-1.051#20</strain>
    </source>
</reference>
<gene>
    <name evidence="1" type="ORF">CGI_10001485</name>
</gene>
<name>K1QMB2_MAGGI</name>
<sequence>MAVARDWSVVLDLLVNPWHSILQRISKSSAGKGGRKEANIRCKMKETIENKRWVKGKDASRDHEYFFQFEDTRNFSEDDASWETLGTPKRFQRKKPRCSKQWNYHAYLLLNYDVHKQARGFPAVRVAGPH</sequence>
<dbReference type="AlphaFoldDB" id="K1QMB2"/>
<evidence type="ECO:0000313" key="1">
    <source>
        <dbReference type="EMBL" id="EKC22786.1"/>
    </source>
</evidence>
<organism evidence="1">
    <name type="scientific">Magallana gigas</name>
    <name type="common">Pacific oyster</name>
    <name type="synonym">Crassostrea gigas</name>
    <dbReference type="NCBI Taxonomy" id="29159"/>
    <lineage>
        <taxon>Eukaryota</taxon>
        <taxon>Metazoa</taxon>
        <taxon>Spiralia</taxon>
        <taxon>Lophotrochozoa</taxon>
        <taxon>Mollusca</taxon>
        <taxon>Bivalvia</taxon>
        <taxon>Autobranchia</taxon>
        <taxon>Pteriomorphia</taxon>
        <taxon>Ostreida</taxon>
        <taxon>Ostreoidea</taxon>
        <taxon>Ostreidae</taxon>
        <taxon>Magallana</taxon>
    </lineage>
</organism>